<evidence type="ECO:0000256" key="2">
    <source>
        <dbReference type="ARBA" id="ARBA00022679"/>
    </source>
</evidence>
<gene>
    <name evidence="5" type="ORF">PENSOL_c020G04734</name>
</gene>
<dbReference type="EMBL" id="MDYO01000020">
    <property type="protein sequence ID" value="OQD95389.1"/>
    <property type="molecule type" value="Genomic_DNA"/>
</dbReference>
<feature type="region of interest" description="Disordered" evidence="3">
    <location>
        <begin position="757"/>
        <end position="794"/>
    </location>
</feature>
<organism evidence="5 6">
    <name type="scientific">Penicillium solitum</name>
    <dbReference type="NCBI Taxonomy" id="60172"/>
    <lineage>
        <taxon>Eukaryota</taxon>
        <taxon>Fungi</taxon>
        <taxon>Dikarya</taxon>
        <taxon>Ascomycota</taxon>
        <taxon>Pezizomycotina</taxon>
        <taxon>Eurotiomycetes</taxon>
        <taxon>Eurotiomycetidae</taxon>
        <taxon>Eurotiales</taxon>
        <taxon>Aspergillaceae</taxon>
        <taxon>Penicillium</taxon>
    </lineage>
</organism>
<dbReference type="GO" id="GO:0005975">
    <property type="term" value="P:carbohydrate metabolic process"/>
    <property type="evidence" value="ECO:0007669"/>
    <property type="project" value="InterPro"/>
</dbReference>
<evidence type="ECO:0000313" key="6">
    <source>
        <dbReference type="Proteomes" id="UP000191612"/>
    </source>
</evidence>
<dbReference type="Gene3D" id="3.40.50.2000">
    <property type="entry name" value="Glycogen Phosphorylase B"/>
    <property type="match status" value="2"/>
</dbReference>
<evidence type="ECO:0000313" key="5">
    <source>
        <dbReference type="EMBL" id="OQD95389.1"/>
    </source>
</evidence>
<evidence type="ECO:0000256" key="1">
    <source>
        <dbReference type="ARBA" id="ARBA00004184"/>
    </source>
</evidence>
<sequence length="794" mass="88383">MSSKHELRQLEEDIFENNEMGEDSLTDELPPTYSSLFSEDLLLSSPTTTDERRESILIADIGRFSIDLSAGTRTSTLIQEFSSPAQRPQVIEIRANNSRSTSPAKSTDDVKDALGTHEIPLDIVLMLVGSREETKSIIIIGQELHQHGHRVRVAAHSIFQSLVHRAGLEFFSISNDPEHPIAAKDSALMPDSSGLDKHQVLKNKKVLLSTLKECWTACTHPGSHEDKPFIADAIIATPLAHAHIHCAEQLSIPLHIMSNSPWTPTRRFVHPLAQIETGSEIDYQLQNYLSHLLVGESVWQEVYSVIDHFRKAVLGLEKLSLPTGAGILREFKIPHTYLWSSGFLPKPEDWDDTIDISGYPNIKSPSPYIPSKALENFLQSAIEPVFVALDITQLNSPELFVQYVVEASQKHGVYLLLPSGFREAIDISEAPKIFILENDPNVKEWLIPRVSMLLTSGDIPTIKQGVQNGKPMLSLPLLCDQPFWATTIYNAGLGPSPLREKALSSETLVEAFQYCLRRDVKQVASRIGERILEENGTANAVQSFYRHLQWEKVRCSDINTEPVVYRMQLKSSVRSRVETHGGVISTRGGGSPVEPDEYPIHTRRDKSPELSEEKDHTTFLVDAKGVSKSLMKAIIKPTVSHIADAHKKRETQNDVPVPTDQKVEKYKTRTGTAMKLAKNVGFGSAVACGKIAVLPFKTVWYMSETASYGVRALQGLDRQEHKSHDQDVEQTSNVKDSRVFDEEIDITSLGRDDAYTRAITASGIRRSTTQTRDSDGLSLGSRRSHSSAPSGKME</sequence>
<dbReference type="Pfam" id="PF03033">
    <property type="entry name" value="Glyco_transf_28"/>
    <property type="match status" value="1"/>
</dbReference>
<feature type="region of interest" description="Disordered" evidence="3">
    <location>
        <begin position="581"/>
        <end position="614"/>
    </location>
</feature>
<dbReference type="GO" id="GO:0016906">
    <property type="term" value="F:sterol 3-beta-glucosyltransferase activity"/>
    <property type="evidence" value="ECO:0007669"/>
    <property type="project" value="UniProtKB-ARBA"/>
</dbReference>
<evidence type="ECO:0000259" key="4">
    <source>
        <dbReference type="Pfam" id="PF03033"/>
    </source>
</evidence>
<dbReference type="PANTHER" id="PTHR48050">
    <property type="entry name" value="STEROL 3-BETA-GLUCOSYLTRANSFERASE"/>
    <property type="match status" value="1"/>
</dbReference>
<dbReference type="InterPro" id="IPR050426">
    <property type="entry name" value="Glycosyltransferase_28"/>
</dbReference>
<protein>
    <recommendedName>
        <fullName evidence="4">Glycosyltransferase family 28 N-terminal domain-containing protein</fullName>
    </recommendedName>
</protein>
<dbReference type="InterPro" id="IPR002213">
    <property type="entry name" value="UDP_glucos_trans"/>
</dbReference>
<dbReference type="Proteomes" id="UP000191612">
    <property type="component" value="Unassembled WGS sequence"/>
</dbReference>
<comment type="subcellular location">
    <subcellularLocation>
        <location evidence="1">Endomembrane system</location>
        <topology evidence="1">Peripheral membrane protein</topology>
    </subcellularLocation>
</comment>
<dbReference type="STRING" id="60172.A0A1V6R1T5"/>
<dbReference type="AlphaFoldDB" id="A0A1V6R1T5"/>
<feature type="domain" description="Glycosyltransferase family 28 N-terminal" evidence="4">
    <location>
        <begin position="123"/>
        <end position="267"/>
    </location>
</feature>
<proteinExistence type="predicted"/>
<dbReference type="InterPro" id="IPR004276">
    <property type="entry name" value="GlycoTrans_28_N"/>
</dbReference>
<keyword evidence="6" id="KW-1185">Reference proteome</keyword>
<reference evidence="6" key="1">
    <citation type="journal article" date="2017" name="Nat. Microbiol.">
        <title>Global analysis of biosynthetic gene clusters reveals vast potential of secondary metabolite production in Penicillium species.</title>
        <authorList>
            <person name="Nielsen J.C."/>
            <person name="Grijseels S."/>
            <person name="Prigent S."/>
            <person name="Ji B."/>
            <person name="Dainat J."/>
            <person name="Nielsen K.F."/>
            <person name="Frisvad J.C."/>
            <person name="Workman M."/>
            <person name="Nielsen J."/>
        </authorList>
    </citation>
    <scope>NUCLEOTIDE SEQUENCE [LARGE SCALE GENOMIC DNA]</scope>
    <source>
        <strain evidence="6">IBT 29525</strain>
    </source>
</reference>
<evidence type="ECO:0000256" key="3">
    <source>
        <dbReference type="SAM" id="MobiDB-lite"/>
    </source>
</evidence>
<feature type="compositionally biased region" description="Basic and acidic residues" evidence="3">
    <location>
        <begin position="598"/>
        <end position="614"/>
    </location>
</feature>
<dbReference type="GO" id="GO:0012505">
    <property type="term" value="C:endomembrane system"/>
    <property type="evidence" value="ECO:0007669"/>
    <property type="project" value="UniProtKB-SubCell"/>
</dbReference>
<dbReference type="PANTHER" id="PTHR48050:SF13">
    <property type="entry name" value="STEROL 3-BETA-GLUCOSYLTRANSFERASE UGT80A2"/>
    <property type="match status" value="1"/>
</dbReference>
<name>A0A1V6R1T5_9EURO</name>
<dbReference type="SUPFAM" id="SSF53756">
    <property type="entry name" value="UDP-Glycosyltransferase/glycogen phosphorylase"/>
    <property type="match status" value="1"/>
</dbReference>
<dbReference type="CDD" id="cd03784">
    <property type="entry name" value="GT1_Gtf-like"/>
    <property type="match status" value="1"/>
</dbReference>
<keyword evidence="2" id="KW-0808">Transferase</keyword>
<accession>A0A1V6R1T5</accession>
<comment type="caution">
    <text evidence="5">The sequence shown here is derived from an EMBL/GenBank/DDBJ whole genome shotgun (WGS) entry which is preliminary data.</text>
</comment>